<evidence type="ECO:0000256" key="11">
    <source>
        <dbReference type="PROSITE-ProRule" id="PRU00042"/>
    </source>
</evidence>
<dbReference type="PANTHER" id="PTHR16515">
    <property type="entry name" value="PR DOMAIN ZINC FINGER PROTEIN"/>
    <property type="match status" value="1"/>
</dbReference>
<dbReference type="Gene3D" id="3.30.160.60">
    <property type="entry name" value="Classic Zinc Finger"/>
    <property type="match status" value="4"/>
</dbReference>
<evidence type="ECO:0000259" key="13">
    <source>
        <dbReference type="PROSITE" id="PS50157"/>
    </source>
</evidence>
<keyword evidence="10" id="KW-0539">Nucleus</keyword>
<feature type="domain" description="C2H2-type" evidence="13">
    <location>
        <begin position="389"/>
        <end position="416"/>
    </location>
</feature>
<dbReference type="FunFam" id="3.30.160.60:FF:000446">
    <property type="entry name" value="Zinc finger protein"/>
    <property type="match status" value="1"/>
</dbReference>
<dbReference type="Pfam" id="PF00096">
    <property type="entry name" value="zf-C2H2"/>
    <property type="match status" value="3"/>
</dbReference>
<gene>
    <name evidence="14" type="ORF">HOLleu_38340</name>
</gene>
<dbReference type="Pfam" id="PF13894">
    <property type="entry name" value="zf-C2H2_4"/>
    <property type="match status" value="1"/>
</dbReference>
<dbReference type="PROSITE" id="PS50157">
    <property type="entry name" value="ZINC_FINGER_C2H2_2"/>
    <property type="match status" value="4"/>
</dbReference>
<dbReference type="EMBL" id="JAIZAY010000021">
    <property type="protein sequence ID" value="KAJ8021209.1"/>
    <property type="molecule type" value="Genomic_DNA"/>
</dbReference>
<evidence type="ECO:0000256" key="1">
    <source>
        <dbReference type="ARBA" id="ARBA00004123"/>
    </source>
</evidence>
<comment type="subcellular location">
    <subcellularLocation>
        <location evidence="1">Nucleus</location>
    </subcellularLocation>
</comment>
<feature type="domain" description="C2H2-type" evidence="13">
    <location>
        <begin position="445"/>
        <end position="472"/>
    </location>
</feature>
<evidence type="ECO:0000256" key="10">
    <source>
        <dbReference type="ARBA" id="ARBA00023242"/>
    </source>
</evidence>
<dbReference type="Gene3D" id="2.60.120.340">
    <property type="entry name" value="Nucleoplasmin core domain"/>
    <property type="match status" value="1"/>
</dbReference>
<keyword evidence="15" id="KW-1185">Reference proteome</keyword>
<evidence type="ECO:0000256" key="12">
    <source>
        <dbReference type="SAM" id="MobiDB-lite"/>
    </source>
</evidence>
<dbReference type="GO" id="GO:0005634">
    <property type="term" value="C:nucleus"/>
    <property type="evidence" value="ECO:0007669"/>
    <property type="project" value="UniProtKB-SubCell"/>
</dbReference>
<dbReference type="FunFam" id="3.30.160.60:FF:000512">
    <property type="entry name" value="zinc finger protein 197 isoform X1"/>
    <property type="match status" value="1"/>
</dbReference>
<dbReference type="AlphaFoldDB" id="A0A9Q0YIJ6"/>
<name>A0A9Q0YIJ6_HOLLE</name>
<evidence type="ECO:0000256" key="4">
    <source>
        <dbReference type="ARBA" id="ARBA00022737"/>
    </source>
</evidence>
<dbReference type="Proteomes" id="UP001152320">
    <property type="component" value="Chromosome 21"/>
</dbReference>
<keyword evidence="8" id="KW-0238">DNA-binding</keyword>
<feature type="domain" description="C2H2-type" evidence="13">
    <location>
        <begin position="473"/>
        <end position="498"/>
    </location>
</feature>
<dbReference type="OrthoDB" id="1902587at2759"/>
<evidence type="ECO:0000256" key="9">
    <source>
        <dbReference type="ARBA" id="ARBA00023163"/>
    </source>
</evidence>
<feature type="compositionally biased region" description="Basic and acidic residues" evidence="12">
    <location>
        <begin position="157"/>
        <end position="167"/>
    </location>
</feature>
<feature type="region of interest" description="Disordered" evidence="12">
    <location>
        <begin position="157"/>
        <end position="177"/>
    </location>
</feature>
<evidence type="ECO:0000313" key="15">
    <source>
        <dbReference type="Proteomes" id="UP001152320"/>
    </source>
</evidence>
<accession>A0A9Q0YIJ6</accession>
<dbReference type="FunFam" id="3.30.160.60:FF:000202">
    <property type="entry name" value="Zinc finger protein 574"/>
    <property type="match status" value="1"/>
</dbReference>
<evidence type="ECO:0000256" key="7">
    <source>
        <dbReference type="ARBA" id="ARBA00023015"/>
    </source>
</evidence>
<dbReference type="PANTHER" id="PTHR16515:SF49">
    <property type="entry name" value="GASTRULA ZINC FINGER PROTEIN XLCGF49.1-LIKE-RELATED"/>
    <property type="match status" value="1"/>
</dbReference>
<keyword evidence="5 11" id="KW-0863">Zinc-finger</keyword>
<keyword evidence="3" id="KW-0479">Metal-binding</keyword>
<evidence type="ECO:0000313" key="14">
    <source>
        <dbReference type="EMBL" id="KAJ8021209.1"/>
    </source>
</evidence>
<keyword evidence="6" id="KW-0862">Zinc</keyword>
<dbReference type="GO" id="GO:0010468">
    <property type="term" value="P:regulation of gene expression"/>
    <property type="evidence" value="ECO:0007669"/>
    <property type="project" value="TreeGrafter"/>
</dbReference>
<keyword evidence="9" id="KW-0804">Transcription</keyword>
<comment type="caution">
    <text evidence="14">The sequence shown here is derived from an EMBL/GenBank/DDBJ whole genome shotgun (WGS) entry which is preliminary data.</text>
</comment>
<evidence type="ECO:0000256" key="5">
    <source>
        <dbReference type="ARBA" id="ARBA00022771"/>
    </source>
</evidence>
<organism evidence="14 15">
    <name type="scientific">Holothuria leucospilota</name>
    <name type="common">Black long sea cucumber</name>
    <name type="synonym">Mertensiothuria leucospilota</name>
    <dbReference type="NCBI Taxonomy" id="206669"/>
    <lineage>
        <taxon>Eukaryota</taxon>
        <taxon>Metazoa</taxon>
        <taxon>Echinodermata</taxon>
        <taxon>Eleutherozoa</taxon>
        <taxon>Echinozoa</taxon>
        <taxon>Holothuroidea</taxon>
        <taxon>Aspidochirotacea</taxon>
        <taxon>Aspidochirotida</taxon>
        <taxon>Holothuriidae</taxon>
        <taxon>Holothuria</taxon>
    </lineage>
</organism>
<proteinExistence type="inferred from homology"/>
<feature type="compositionally biased region" description="Polar residues" evidence="12">
    <location>
        <begin position="360"/>
        <end position="376"/>
    </location>
</feature>
<evidence type="ECO:0000256" key="6">
    <source>
        <dbReference type="ARBA" id="ARBA00022833"/>
    </source>
</evidence>
<dbReference type="InterPro" id="IPR041232">
    <property type="entry name" value="NPL"/>
</dbReference>
<dbReference type="GO" id="GO:0008270">
    <property type="term" value="F:zinc ion binding"/>
    <property type="evidence" value="ECO:0007669"/>
    <property type="project" value="UniProtKB-KW"/>
</dbReference>
<dbReference type="GO" id="GO:0003677">
    <property type="term" value="F:DNA binding"/>
    <property type="evidence" value="ECO:0007669"/>
    <property type="project" value="UniProtKB-KW"/>
</dbReference>
<dbReference type="SMART" id="SM00355">
    <property type="entry name" value="ZnF_C2H2"/>
    <property type="match status" value="4"/>
</dbReference>
<dbReference type="GO" id="GO:0032502">
    <property type="term" value="P:developmental process"/>
    <property type="evidence" value="ECO:0007669"/>
    <property type="project" value="UniProtKB-ARBA"/>
</dbReference>
<protein>
    <recommendedName>
        <fullName evidence="13">C2H2-type domain-containing protein</fullName>
    </recommendedName>
</protein>
<dbReference type="SUPFAM" id="SSF57667">
    <property type="entry name" value="beta-beta-alpha zinc fingers"/>
    <property type="match status" value="2"/>
</dbReference>
<feature type="domain" description="C2H2-type" evidence="13">
    <location>
        <begin position="417"/>
        <end position="444"/>
    </location>
</feature>
<sequence>MIWGATLKPGEDYTEIMGNEVHLSMAALECRPRLGAGKDLTSHVIMKTEDGEYLLCTLGCYGPTPQQALDFILQPNERITFSVEGSGIVYLTGYTPAYASSEYCDNQERGFEEENDFQQGDDLYPPEGGDEYIQEHQKDDIMSDNVNIVVKAETEPGRDMEHGRDEPSIEEMEGTGQENEYVDETNLMPVQKEKSFSPEAEFNASSDLNVRVTHVNQDETGMNTSACWDINTATHHTGTTANQNVQNCCYCSKPTTKVKNFYKGPNIDNIVVRPCCPNCSTAVVTLPHVEDPKQTPHPHHSVIQDKSISYVAERSAVSGHSKDSLKPTSSSPHHSVQYHVNRKRKRHDISQTSRTRRFDNTSLNTHPYQSSSQDLSQRISKRISRGYVNKCSYCPKWFPSVSGLKIHERMHTGEKPYKCGYCPRAFTQCTNWKSHEKTHTGEKPYKCSYCEKTFIRTDAMKSHERTHTGEKPFKCMYCPRAFSQRGMWKKHEQTHQMM</sequence>
<feature type="region of interest" description="Disordered" evidence="12">
    <location>
        <begin position="314"/>
        <end position="376"/>
    </location>
</feature>
<comment type="similarity">
    <text evidence="2">Belongs to the histone deacetylase HD2 family.</text>
</comment>
<dbReference type="InterPro" id="IPR013087">
    <property type="entry name" value="Znf_C2H2_type"/>
</dbReference>
<evidence type="ECO:0000256" key="2">
    <source>
        <dbReference type="ARBA" id="ARBA00006673"/>
    </source>
</evidence>
<dbReference type="Pfam" id="PF17800">
    <property type="entry name" value="NPL"/>
    <property type="match status" value="1"/>
</dbReference>
<reference evidence="14" key="1">
    <citation type="submission" date="2021-10" db="EMBL/GenBank/DDBJ databases">
        <title>Tropical sea cucumber genome reveals ecological adaptation and Cuvierian tubules defense mechanism.</title>
        <authorList>
            <person name="Chen T."/>
        </authorList>
    </citation>
    <scope>NUCLEOTIDE SEQUENCE</scope>
    <source>
        <strain evidence="14">Nanhai2018</strain>
        <tissue evidence="14">Muscle</tissue>
    </source>
</reference>
<evidence type="ECO:0000256" key="8">
    <source>
        <dbReference type="ARBA" id="ARBA00023125"/>
    </source>
</evidence>
<dbReference type="InterPro" id="IPR050331">
    <property type="entry name" value="Zinc_finger"/>
</dbReference>
<keyword evidence="4" id="KW-0677">Repeat</keyword>
<dbReference type="InterPro" id="IPR036236">
    <property type="entry name" value="Znf_C2H2_sf"/>
</dbReference>
<dbReference type="FunFam" id="3.30.160.60:FF:000965">
    <property type="entry name" value="Neurotrophin receptor-interacting factor homolog"/>
    <property type="match status" value="1"/>
</dbReference>
<keyword evidence="7" id="KW-0805">Transcription regulation</keyword>
<evidence type="ECO:0000256" key="3">
    <source>
        <dbReference type="ARBA" id="ARBA00022723"/>
    </source>
</evidence>
<dbReference type="PROSITE" id="PS00028">
    <property type="entry name" value="ZINC_FINGER_C2H2_1"/>
    <property type="match status" value="4"/>
</dbReference>